<dbReference type="InterPro" id="IPR000873">
    <property type="entry name" value="AMP-dep_synth/lig_dom"/>
</dbReference>
<dbReference type="GO" id="GO:0016874">
    <property type="term" value="F:ligase activity"/>
    <property type="evidence" value="ECO:0007669"/>
    <property type="project" value="UniProtKB-KW"/>
</dbReference>
<dbReference type="SUPFAM" id="SSF56801">
    <property type="entry name" value="Acetyl-CoA synthetase-like"/>
    <property type="match status" value="1"/>
</dbReference>
<geneLocation type="plasmid" evidence="2 3">
    <name>pRAHAQ01</name>
</geneLocation>
<proteinExistence type="predicted"/>
<dbReference type="HOGENOM" id="CLU_000022_2_12_6"/>
<evidence type="ECO:0000259" key="1">
    <source>
        <dbReference type="Pfam" id="PF00501"/>
    </source>
</evidence>
<evidence type="ECO:0000313" key="3">
    <source>
        <dbReference type="Proteomes" id="UP000007257"/>
    </source>
</evidence>
<dbReference type="Proteomes" id="UP000007257">
    <property type="component" value="Plasmid pRAHAQ01"/>
</dbReference>
<accession>A0A0H3FHL9</accession>
<reference evidence="2 3" key="2">
    <citation type="journal article" date="2012" name="J. Bacteriol.">
        <title>Complete Genome Sequence of Rahnella sp. Strain Y9602, a Gammaproteobacterium Isolate from Metal- and Radionuclide-Contaminated Soil.</title>
        <authorList>
            <person name="Martinez R.J."/>
            <person name="Bruce D."/>
            <person name="Detter C."/>
            <person name="Goodwin L.A."/>
            <person name="Han J."/>
            <person name="Han C.S."/>
            <person name="Held B."/>
            <person name="Land M.L."/>
            <person name="Mikhailova N."/>
            <person name="Nolan M."/>
            <person name="Pennacchio L."/>
            <person name="Pitluck S."/>
            <person name="Tapia R."/>
            <person name="Woyke T."/>
            <person name="Sobecky P.A."/>
        </authorList>
    </citation>
    <scope>NUCLEOTIDE SEQUENCE [LARGE SCALE GENOMIC DNA]</scope>
    <source>
        <strain evidence="2 3">Y9602</strain>
        <plasmid evidence="2 3">pRAHAQ01</plasmid>
    </source>
</reference>
<gene>
    <name evidence="2" type="ordered locus">Rahaq_4685</name>
</gene>
<dbReference type="PANTHER" id="PTHR45398">
    <property type="match status" value="1"/>
</dbReference>
<dbReference type="eggNOG" id="COG1020">
    <property type="taxonomic scope" value="Bacteria"/>
</dbReference>
<dbReference type="RefSeq" id="WP_013577946.1">
    <property type="nucleotide sequence ID" value="NC_015062.1"/>
</dbReference>
<dbReference type="OrthoDB" id="5817163at2"/>
<dbReference type="InterPro" id="IPR020845">
    <property type="entry name" value="AMP-binding_CS"/>
</dbReference>
<dbReference type="InterPro" id="IPR042099">
    <property type="entry name" value="ANL_N_sf"/>
</dbReference>
<dbReference type="KEGG" id="rah:Rahaq_4685"/>
<name>A0A0H3FHL9_RAHSY</name>
<dbReference type="InterPro" id="IPR045851">
    <property type="entry name" value="AMP-bd_C_sf"/>
</dbReference>
<dbReference type="AlphaFoldDB" id="A0A0H3FHL9"/>
<dbReference type="Gene3D" id="3.40.50.12780">
    <property type="entry name" value="N-terminal domain of ligase-like"/>
    <property type="match status" value="1"/>
</dbReference>
<evidence type="ECO:0000313" key="2">
    <source>
        <dbReference type="EMBL" id="ADW76265.1"/>
    </source>
</evidence>
<dbReference type="PANTHER" id="PTHR45398:SF1">
    <property type="entry name" value="ENZYME, PUTATIVE (JCVI)-RELATED"/>
    <property type="match status" value="1"/>
</dbReference>
<dbReference type="PROSITE" id="PS00455">
    <property type="entry name" value="AMP_BINDING"/>
    <property type="match status" value="1"/>
</dbReference>
<reference evidence="3" key="1">
    <citation type="submission" date="2011-01" db="EMBL/GenBank/DDBJ databases">
        <title>Complete sequence of plasmid1 of Rahnella sp. Y9602.</title>
        <authorList>
            <consortium name="US DOE Joint Genome Institute"/>
            <person name="Lucas S."/>
            <person name="Copeland A."/>
            <person name="Lapidus A."/>
            <person name="Cheng J.-F."/>
            <person name="Goodwin L."/>
            <person name="Pitluck S."/>
            <person name="Lu M."/>
            <person name="Detter J.C."/>
            <person name="Han C."/>
            <person name="Tapia R."/>
            <person name="Land M."/>
            <person name="Hauser L."/>
            <person name="Kyrpides N."/>
            <person name="Ivanova N."/>
            <person name="Ovchinnikova G."/>
            <person name="Pagani I."/>
            <person name="Sobecky P.A."/>
            <person name="Martinez R.J."/>
            <person name="Woyke T."/>
        </authorList>
    </citation>
    <scope>NUCLEOTIDE SEQUENCE [LARGE SCALE GENOMIC DNA]</scope>
    <source>
        <strain evidence="3">Y9602</strain>
        <plasmid evidence="3">pRAHAQ01</plasmid>
    </source>
</reference>
<dbReference type="Pfam" id="PF00501">
    <property type="entry name" value="AMP-binding"/>
    <property type="match status" value="1"/>
</dbReference>
<sequence length="517" mass="57623">MEQWAEVIAIFMRFRHRPELAWCHDTHRRDYATLSQRAMDLAVQIRQHQTDTDRHVKPVLVYGHKSFDFIAAWWACLLCGCPVVPVESDNSPERVEKIALTLGAGLLLNTTATPVQVNAVRVLNTAEINGPVCTDATLHALLSESRQRLQHVPGEPLAYIMFSSGTTGEPKGIQITLRNMVNFIHWIREDFPLDGAVTGNVRYCFDVSLFEIWLAWVFLQPLSVLDHRELISTRKMIAQHAETGVVCWVSTPSIIRLYLLDPTFSAAQLPLLRRFIFCGETLTKDIVTQLWTRFPDASVINTYGPTECTVAVTSVLITPEMISDPLPLPIGAARPGAVLSLHGQESDSGRGELLISGPCVGPGYLNAPLKQQTQFIRHAGQNAYLTGDIGQAKGDCYYFLGREDGEVKIQGHRIDLYEIEHFLRSQNLVSDVVAVPFLRKGNAEAIQACVILNDSCALSALGHAMQAHFPPWSIPRYWYAIPHTILNHNGKLDRSAARDLALDKGEKYVFIANQTAV</sequence>
<dbReference type="Gene3D" id="3.30.300.30">
    <property type="match status" value="1"/>
</dbReference>
<dbReference type="EMBL" id="CP002506">
    <property type="protein sequence ID" value="ADW76265.1"/>
    <property type="molecule type" value="Genomic_DNA"/>
</dbReference>
<protein>
    <submittedName>
        <fullName evidence="2">AMP-dependent synthetase and ligase</fullName>
    </submittedName>
</protein>
<organism evidence="2 3">
    <name type="scientific">Rahnella sp. (strain Y9602)</name>
    <dbReference type="NCBI Taxonomy" id="2703885"/>
    <lineage>
        <taxon>Bacteria</taxon>
        <taxon>Pseudomonadati</taxon>
        <taxon>Pseudomonadota</taxon>
        <taxon>Gammaproteobacteria</taxon>
        <taxon>Enterobacterales</taxon>
        <taxon>Yersiniaceae</taxon>
        <taxon>Rahnella</taxon>
    </lineage>
</organism>
<feature type="domain" description="AMP-dependent synthetase/ligase" evidence="1">
    <location>
        <begin position="15"/>
        <end position="365"/>
    </location>
</feature>
<keyword evidence="2" id="KW-0614">Plasmid</keyword>
<keyword evidence="2" id="KW-0436">Ligase</keyword>